<protein>
    <recommendedName>
        <fullName evidence="3">histidine kinase</fullName>
        <ecNumber evidence="3">2.7.13.3</ecNumber>
    </recommendedName>
</protein>
<evidence type="ECO:0000256" key="6">
    <source>
        <dbReference type="ARBA" id="ARBA00022777"/>
    </source>
</evidence>
<evidence type="ECO:0000256" key="7">
    <source>
        <dbReference type="ARBA" id="ARBA00023012"/>
    </source>
</evidence>
<dbReference type="CDD" id="cd00075">
    <property type="entry name" value="HATPase"/>
    <property type="match status" value="1"/>
</dbReference>
<dbReference type="InterPro" id="IPR013767">
    <property type="entry name" value="PAS_fold"/>
</dbReference>
<sequence>MSADHPDDPAGPDGPDDLDLLADGVVVANAEGCVTRVNAAAAQMLGLDARAAVGRPLHEALALQDQEGRDWCSTNCPYRGLATRTAVPEQAWVLPDGNEVLVVARLHRPSLREPVDRVVVSLRSGRGRARLDRERSDLVATVAHELRSPLTGVKGFVQALLNRWDKLSDDQKKLMLTTVSADSDRLSRLIAELLDVARIDTGRLQLYPRPSDPTVLVERAVESVRTSTSRPILLEMEPALPEISVDPDKFTQVVTNLVENGVRHGDGDVRVVLETTGEGEAGSETGERAVRLVVEDQGAGIPPELRRRVFTKFWKGGARGGSGLGLYIVNGLVRAHGGSVAIEDAEGGGARIVLTWPCEDRRP</sequence>
<dbReference type="PROSITE" id="PS50109">
    <property type="entry name" value="HIS_KIN"/>
    <property type="match status" value="1"/>
</dbReference>
<dbReference type="GO" id="GO:0006355">
    <property type="term" value="P:regulation of DNA-templated transcription"/>
    <property type="evidence" value="ECO:0007669"/>
    <property type="project" value="InterPro"/>
</dbReference>
<dbReference type="SUPFAM" id="SSF55874">
    <property type="entry name" value="ATPase domain of HSP90 chaperone/DNA topoisomerase II/histidine kinase"/>
    <property type="match status" value="1"/>
</dbReference>
<accession>A0A7Y9JAR9</accession>
<dbReference type="InterPro" id="IPR036890">
    <property type="entry name" value="HATPase_C_sf"/>
</dbReference>
<keyword evidence="7" id="KW-0902">Two-component regulatory system</keyword>
<dbReference type="InterPro" id="IPR035965">
    <property type="entry name" value="PAS-like_dom_sf"/>
</dbReference>
<dbReference type="Gene3D" id="3.30.565.10">
    <property type="entry name" value="Histidine kinase-like ATPase, C-terminal domain"/>
    <property type="match status" value="1"/>
</dbReference>
<dbReference type="PROSITE" id="PS50112">
    <property type="entry name" value="PAS"/>
    <property type="match status" value="1"/>
</dbReference>
<dbReference type="InterPro" id="IPR050736">
    <property type="entry name" value="Sensor_HK_Regulatory"/>
</dbReference>
<evidence type="ECO:0000259" key="9">
    <source>
        <dbReference type="PROSITE" id="PS50112"/>
    </source>
</evidence>
<dbReference type="Pfam" id="PF00512">
    <property type="entry name" value="HisKA"/>
    <property type="match status" value="1"/>
</dbReference>
<evidence type="ECO:0000256" key="4">
    <source>
        <dbReference type="ARBA" id="ARBA00022553"/>
    </source>
</evidence>
<dbReference type="Proteomes" id="UP000535511">
    <property type="component" value="Unassembled WGS sequence"/>
</dbReference>
<dbReference type="SMART" id="SM00388">
    <property type="entry name" value="HisKA"/>
    <property type="match status" value="1"/>
</dbReference>
<comment type="subcellular location">
    <subcellularLocation>
        <location evidence="2">Cell membrane</location>
    </subcellularLocation>
</comment>
<dbReference type="SUPFAM" id="SSF47384">
    <property type="entry name" value="Homodimeric domain of signal transducing histidine kinase"/>
    <property type="match status" value="1"/>
</dbReference>
<dbReference type="SMART" id="SM00387">
    <property type="entry name" value="HATPase_c"/>
    <property type="match status" value="1"/>
</dbReference>
<dbReference type="InterPro" id="IPR000014">
    <property type="entry name" value="PAS"/>
</dbReference>
<dbReference type="PANTHER" id="PTHR43711">
    <property type="entry name" value="TWO-COMPONENT HISTIDINE KINASE"/>
    <property type="match status" value="1"/>
</dbReference>
<organism evidence="10 11">
    <name type="scientific">Nocardioides panaciterrulae</name>
    <dbReference type="NCBI Taxonomy" id="661492"/>
    <lineage>
        <taxon>Bacteria</taxon>
        <taxon>Bacillati</taxon>
        <taxon>Actinomycetota</taxon>
        <taxon>Actinomycetes</taxon>
        <taxon>Propionibacteriales</taxon>
        <taxon>Nocardioidaceae</taxon>
        <taxon>Nocardioides</taxon>
    </lineage>
</organism>
<dbReference type="PRINTS" id="PR00344">
    <property type="entry name" value="BCTRLSENSOR"/>
</dbReference>
<gene>
    <name evidence="10" type="ORF">BJZ21_002105</name>
</gene>
<dbReference type="Pfam" id="PF02518">
    <property type="entry name" value="HATPase_c"/>
    <property type="match status" value="1"/>
</dbReference>
<feature type="domain" description="PAS" evidence="9">
    <location>
        <begin position="18"/>
        <end position="55"/>
    </location>
</feature>
<evidence type="ECO:0000256" key="1">
    <source>
        <dbReference type="ARBA" id="ARBA00000085"/>
    </source>
</evidence>
<dbReference type="PANTHER" id="PTHR43711:SF1">
    <property type="entry name" value="HISTIDINE KINASE 1"/>
    <property type="match status" value="1"/>
</dbReference>
<dbReference type="SUPFAM" id="SSF55785">
    <property type="entry name" value="PYP-like sensor domain (PAS domain)"/>
    <property type="match status" value="1"/>
</dbReference>
<evidence type="ECO:0000256" key="2">
    <source>
        <dbReference type="ARBA" id="ARBA00004236"/>
    </source>
</evidence>
<dbReference type="InterPro" id="IPR003661">
    <property type="entry name" value="HisK_dim/P_dom"/>
</dbReference>
<dbReference type="RefSeq" id="WP_343052092.1">
    <property type="nucleotide sequence ID" value="NZ_JACCBG010000001.1"/>
</dbReference>
<evidence type="ECO:0000313" key="10">
    <source>
        <dbReference type="EMBL" id="NYD42022.1"/>
    </source>
</evidence>
<keyword evidence="5" id="KW-0808">Transferase</keyword>
<dbReference type="Gene3D" id="1.10.287.130">
    <property type="match status" value="1"/>
</dbReference>
<evidence type="ECO:0000259" key="8">
    <source>
        <dbReference type="PROSITE" id="PS50109"/>
    </source>
</evidence>
<keyword evidence="4" id="KW-0597">Phosphoprotein</keyword>
<dbReference type="Pfam" id="PF00989">
    <property type="entry name" value="PAS"/>
    <property type="match status" value="1"/>
</dbReference>
<dbReference type="InterPro" id="IPR003594">
    <property type="entry name" value="HATPase_dom"/>
</dbReference>
<dbReference type="EMBL" id="JACCBG010000001">
    <property type="protein sequence ID" value="NYD42022.1"/>
    <property type="molecule type" value="Genomic_DNA"/>
</dbReference>
<reference evidence="10 11" key="1">
    <citation type="submission" date="2020-07" db="EMBL/GenBank/DDBJ databases">
        <title>Sequencing the genomes of 1000 actinobacteria strains.</title>
        <authorList>
            <person name="Klenk H.-P."/>
        </authorList>
    </citation>
    <scope>NUCLEOTIDE SEQUENCE [LARGE SCALE GENOMIC DNA]</scope>
    <source>
        <strain evidence="10 11">DSM 21350</strain>
    </source>
</reference>
<evidence type="ECO:0000256" key="5">
    <source>
        <dbReference type="ARBA" id="ARBA00022679"/>
    </source>
</evidence>
<dbReference type="GO" id="GO:0000155">
    <property type="term" value="F:phosphorelay sensor kinase activity"/>
    <property type="evidence" value="ECO:0007669"/>
    <property type="project" value="InterPro"/>
</dbReference>
<dbReference type="AlphaFoldDB" id="A0A7Y9JAR9"/>
<dbReference type="EC" id="2.7.13.3" evidence="3"/>
<keyword evidence="11" id="KW-1185">Reference proteome</keyword>
<dbReference type="CDD" id="cd00130">
    <property type="entry name" value="PAS"/>
    <property type="match status" value="1"/>
</dbReference>
<evidence type="ECO:0000313" key="11">
    <source>
        <dbReference type="Proteomes" id="UP000535511"/>
    </source>
</evidence>
<dbReference type="GO" id="GO:0005886">
    <property type="term" value="C:plasma membrane"/>
    <property type="evidence" value="ECO:0007669"/>
    <property type="project" value="UniProtKB-SubCell"/>
</dbReference>
<comment type="catalytic activity">
    <reaction evidence="1">
        <text>ATP + protein L-histidine = ADP + protein N-phospho-L-histidine.</text>
        <dbReference type="EC" id="2.7.13.3"/>
    </reaction>
</comment>
<keyword evidence="6 10" id="KW-0418">Kinase</keyword>
<dbReference type="InterPro" id="IPR036097">
    <property type="entry name" value="HisK_dim/P_sf"/>
</dbReference>
<proteinExistence type="predicted"/>
<comment type="caution">
    <text evidence="10">The sequence shown here is derived from an EMBL/GenBank/DDBJ whole genome shotgun (WGS) entry which is preliminary data.</text>
</comment>
<dbReference type="InterPro" id="IPR004358">
    <property type="entry name" value="Sig_transdc_His_kin-like_C"/>
</dbReference>
<dbReference type="InterPro" id="IPR005467">
    <property type="entry name" value="His_kinase_dom"/>
</dbReference>
<evidence type="ECO:0000256" key="3">
    <source>
        <dbReference type="ARBA" id="ARBA00012438"/>
    </source>
</evidence>
<dbReference type="FunFam" id="1.10.287.130:FF:000001">
    <property type="entry name" value="Two-component sensor histidine kinase"/>
    <property type="match status" value="1"/>
</dbReference>
<dbReference type="CDD" id="cd00082">
    <property type="entry name" value="HisKA"/>
    <property type="match status" value="1"/>
</dbReference>
<dbReference type="Gene3D" id="3.30.450.20">
    <property type="entry name" value="PAS domain"/>
    <property type="match status" value="1"/>
</dbReference>
<feature type="domain" description="Histidine kinase" evidence="8">
    <location>
        <begin position="141"/>
        <end position="360"/>
    </location>
</feature>
<name>A0A7Y9JAR9_9ACTN</name>